<dbReference type="InterPro" id="IPR050463">
    <property type="entry name" value="Gfo/Idh/MocA_oxidrdct_glycsds"/>
</dbReference>
<keyword evidence="1" id="KW-0560">Oxidoreductase</keyword>
<feature type="domain" description="Gfo/Idh/MocA-like oxidoreductase N-terminal" evidence="2">
    <location>
        <begin position="5"/>
        <end position="114"/>
    </location>
</feature>
<evidence type="ECO:0000256" key="1">
    <source>
        <dbReference type="ARBA" id="ARBA00023002"/>
    </source>
</evidence>
<keyword evidence="5" id="KW-1185">Reference proteome</keyword>
<organism evidence="4 5">
    <name type="scientific">Kineosporia babensis</name>
    <dbReference type="NCBI Taxonomy" id="499548"/>
    <lineage>
        <taxon>Bacteria</taxon>
        <taxon>Bacillati</taxon>
        <taxon>Actinomycetota</taxon>
        <taxon>Actinomycetes</taxon>
        <taxon>Kineosporiales</taxon>
        <taxon>Kineosporiaceae</taxon>
        <taxon>Kineosporia</taxon>
    </lineage>
</organism>
<evidence type="ECO:0000259" key="2">
    <source>
        <dbReference type="Pfam" id="PF01408"/>
    </source>
</evidence>
<dbReference type="EMBL" id="JAJOMB010000024">
    <property type="protein sequence ID" value="MCD5315769.1"/>
    <property type="molecule type" value="Genomic_DNA"/>
</dbReference>
<evidence type="ECO:0000259" key="3">
    <source>
        <dbReference type="Pfam" id="PF22685"/>
    </source>
</evidence>
<dbReference type="PANTHER" id="PTHR43818:SF11">
    <property type="entry name" value="BCDNA.GH03377"/>
    <property type="match status" value="1"/>
</dbReference>
<dbReference type="InterPro" id="IPR036291">
    <property type="entry name" value="NAD(P)-bd_dom_sf"/>
</dbReference>
<dbReference type="Gene3D" id="3.40.50.720">
    <property type="entry name" value="NAD(P)-binding Rossmann-like Domain"/>
    <property type="match status" value="1"/>
</dbReference>
<name>A0A9X1NLK3_9ACTN</name>
<dbReference type="PANTHER" id="PTHR43818">
    <property type="entry name" value="BCDNA.GH03377"/>
    <property type="match status" value="1"/>
</dbReference>
<dbReference type="Pfam" id="PF22685">
    <property type="entry name" value="Gal80p_C-like"/>
    <property type="match status" value="1"/>
</dbReference>
<comment type="caution">
    <text evidence="4">The sequence shown here is derived from an EMBL/GenBank/DDBJ whole genome shotgun (WGS) entry which is preliminary data.</text>
</comment>
<dbReference type="InterPro" id="IPR055080">
    <property type="entry name" value="Gal80p-like_C"/>
</dbReference>
<sequence>MHRAFRVGIIGADTNASWAQLSHVPAIKGSADLELAAVATRREESAKAAAAAFGAERWYTDPLALIADERVDIVTVAVRVAAHRTLVEAALKAGKAVYCEAPLGIDMTETQLLRAAGAEALTAVGLQGRLNPAARRAARMIAEGAIGRPLTARIVSTTSAAGASTVSPYLHYEDPASGANILTITAGHTLDLMEFVLGERISEVEARTPTLFPTVQVIDTRSSVLRETPDHADVLGLVGAGVVFNTSIVGGVAPDEAEFDFMVRGTLGWLRLRGGTLYGVQGGDLTLTASVDFEKPDAAVLPGSGPALNVAEVYARIVDDLRSGTRTSPGFALAERSAAVVAAVARAGRTGARQKV</sequence>
<dbReference type="Pfam" id="PF01408">
    <property type="entry name" value="GFO_IDH_MocA"/>
    <property type="match status" value="1"/>
</dbReference>
<accession>A0A9X1NLK3</accession>
<dbReference type="SUPFAM" id="SSF55347">
    <property type="entry name" value="Glyceraldehyde-3-phosphate dehydrogenase-like, C-terminal domain"/>
    <property type="match status" value="1"/>
</dbReference>
<evidence type="ECO:0000313" key="4">
    <source>
        <dbReference type="EMBL" id="MCD5315769.1"/>
    </source>
</evidence>
<feature type="domain" description="Gal80p-like C-terminal" evidence="3">
    <location>
        <begin position="132"/>
        <end position="274"/>
    </location>
</feature>
<gene>
    <name evidence="4" type="ORF">LR394_33220</name>
</gene>
<proteinExistence type="predicted"/>
<dbReference type="RefSeq" id="WP_231448589.1">
    <property type="nucleotide sequence ID" value="NZ_JAJOMB010000024.1"/>
</dbReference>
<dbReference type="Proteomes" id="UP001138997">
    <property type="component" value="Unassembled WGS sequence"/>
</dbReference>
<dbReference type="Gene3D" id="3.30.360.10">
    <property type="entry name" value="Dihydrodipicolinate Reductase, domain 2"/>
    <property type="match status" value="1"/>
</dbReference>
<dbReference type="SUPFAM" id="SSF51735">
    <property type="entry name" value="NAD(P)-binding Rossmann-fold domains"/>
    <property type="match status" value="1"/>
</dbReference>
<dbReference type="GO" id="GO:0000166">
    <property type="term" value="F:nucleotide binding"/>
    <property type="evidence" value="ECO:0007669"/>
    <property type="project" value="InterPro"/>
</dbReference>
<dbReference type="InterPro" id="IPR000683">
    <property type="entry name" value="Gfo/Idh/MocA-like_OxRdtase_N"/>
</dbReference>
<reference evidence="4" key="1">
    <citation type="submission" date="2021-11" db="EMBL/GenBank/DDBJ databases">
        <title>Streptomyces corallinus and Kineosporia corallina sp. nov., two new coral-derived marine actinobacteria.</title>
        <authorList>
            <person name="Buangrab K."/>
            <person name="Sutthacheep M."/>
            <person name="Yeemin T."/>
            <person name="Harunari E."/>
            <person name="Igarashi Y."/>
            <person name="Sripreechasak P."/>
            <person name="Kanchanasin P."/>
            <person name="Tanasupawat S."/>
            <person name="Phongsopitanun W."/>
        </authorList>
    </citation>
    <scope>NUCLEOTIDE SEQUENCE</scope>
    <source>
        <strain evidence="4">JCM 31032</strain>
    </source>
</reference>
<dbReference type="AlphaFoldDB" id="A0A9X1NLK3"/>
<evidence type="ECO:0000313" key="5">
    <source>
        <dbReference type="Proteomes" id="UP001138997"/>
    </source>
</evidence>
<protein>
    <submittedName>
        <fullName evidence="4">Gfo/Idh/MocA family oxidoreductase</fullName>
    </submittedName>
</protein>
<dbReference type="GO" id="GO:0016491">
    <property type="term" value="F:oxidoreductase activity"/>
    <property type="evidence" value="ECO:0007669"/>
    <property type="project" value="UniProtKB-KW"/>
</dbReference>